<dbReference type="GO" id="GO:0006364">
    <property type="term" value="P:rRNA processing"/>
    <property type="evidence" value="ECO:0007669"/>
    <property type="project" value="TreeGrafter"/>
</dbReference>
<keyword evidence="3" id="KW-0378">Hydrolase</keyword>
<dbReference type="InterPro" id="IPR003029">
    <property type="entry name" value="S1_domain"/>
</dbReference>
<dbReference type="Pfam" id="PF00575">
    <property type="entry name" value="S1"/>
    <property type="match status" value="1"/>
</dbReference>
<evidence type="ECO:0000256" key="3">
    <source>
        <dbReference type="ARBA" id="ARBA00022801"/>
    </source>
</evidence>
<dbReference type="NCBIfam" id="TIGR00757">
    <property type="entry name" value="RNaseEG"/>
    <property type="match status" value="1"/>
</dbReference>
<evidence type="ECO:0000256" key="4">
    <source>
        <dbReference type="ARBA" id="ARBA00022842"/>
    </source>
</evidence>
<dbReference type="GO" id="GO:0046872">
    <property type="term" value="F:metal ion binding"/>
    <property type="evidence" value="ECO:0007669"/>
    <property type="project" value="UniProtKB-KW"/>
</dbReference>
<dbReference type="Pfam" id="PF10150">
    <property type="entry name" value="RNase_E_G"/>
    <property type="match status" value="1"/>
</dbReference>
<protein>
    <submittedName>
        <fullName evidence="6">Ribonuclease E/G</fullName>
    </submittedName>
</protein>
<proteinExistence type="predicted"/>
<dbReference type="GO" id="GO:0003723">
    <property type="term" value="F:RNA binding"/>
    <property type="evidence" value="ECO:0007669"/>
    <property type="project" value="UniProtKB-KW"/>
</dbReference>
<dbReference type="Proteomes" id="UP000216207">
    <property type="component" value="Unassembled WGS sequence"/>
</dbReference>
<sequence length="497" mass="55097">MEQSIVITKGINKREAVLLENNEVVEWFFESNDRPQMVGSVFLGKVERVLPGMEAAFVDIGTGKNGFLHRDELLAFHLDPSDLTEKQTKSISQFVSPGDTIAVQVTKEGTNEKGPRLSGVVSIPGKYVVYMPEGAYVAVSRRIESEYVRASLHTALENKLQHNEGAIVRTAAANAPIEEVERDLVFLRTLWQKTLRHQEQAPALIYRAATLVETLLLGYLNEQVTEVVVDDIDDYRLMKQLVQTDDKDKVKLYAHKGSSFQSARISAQLAKAQKRRIWLKNGAFLVIDETEAMTVIDVNTGKFTGKFAQSETVLAVNKLAAVEAAKQIRLRNCSGIIVIDFIDMQSDSDRLAVQQTMERALKKDRVKTSVRGFTKLGLLEMTRKKTRLSMAKTVTVECKACAGTGAVLAGHGHAFMLERLILEEQAEALVVAVTAELRSLLVGGGDLYKERLESLAGVTLFLVTDNSLPQAKPYSIDFAGSYEEAQKRFDTMAQAID</sequence>
<keyword evidence="2" id="KW-0479">Metal-binding</keyword>
<dbReference type="InterPro" id="IPR019307">
    <property type="entry name" value="RNA-bd_AU-1/RNase_E/G"/>
</dbReference>
<comment type="cofactor">
    <cofactor evidence="1">
        <name>Mg(2+)</name>
        <dbReference type="ChEBI" id="CHEBI:18420"/>
    </cofactor>
</comment>
<dbReference type="RefSeq" id="WP_035201796.1">
    <property type="nucleotide sequence ID" value="NZ_BOQQ01000002.1"/>
</dbReference>
<dbReference type="GO" id="GO:0016787">
    <property type="term" value="F:hydrolase activity"/>
    <property type="evidence" value="ECO:0007669"/>
    <property type="project" value="UniProtKB-KW"/>
</dbReference>
<name>A0A268P156_SHOCL</name>
<dbReference type="EMBL" id="NPCC01000008">
    <property type="protein sequence ID" value="PAE89484.1"/>
    <property type="molecule type" value="Genomic_DNA"/>
</dbReference>
<dbReference type="InterPro" id="IPR012340">
    <property type="entry name" value="NA-bd_OB-fold"/>
</dbReference>
<dbReference type="CDD" id="cd04453">
    <property type="entry name" value="S1_RNase_E"/>
    <property type="match status" value="1"/>
</dbReference>
<dbReference type="PROSITE" id="PS50126">
    <property type="entry name" value="S1"/>
    <property type="match status" value="1"/>
</dbReference>
<evidence type="ECO:0000313" key="7">
    <source>
        <dbReference type="Proteomes" id="UP000216207"/>
    </source>
</evidence>
<dbReference type="PANTHER" id="PTHR30001">
    <property type="entry name" value="RIBONUCLEASE"/>
    <property type="match status" value="1"/>
</dbReference>
<keyword evidence="4" id="KW-0460">Magnesium</keyword>
<evidence type="ECO:0000256" key="5">
    <source>
        <dbReference type="ARBA" id="ARBA00022884"/>
    </source>
</evidence>
<gene>
    <name evidence="6" type="ORF">CHH72_07550</name>
</gene>
<organism evidence="6 7">
    <name type="scientific">Shouchella clausii</name>
    <name type="common">Alkalihalobacillus clausii</name>
    <dbReference type="NCBI Taxonomy" id="79880"/>
    <lineage>
        <taxon>Bacteria</taxon>
        <taxon>Bacillati</taxon>
        <taxon>Bacillota</taxon>
        <taxon>Bacilli</taxon>
        <taxon>Bacillales</taxon>
        <taxon>Bacillaceae</taxon>
        <taxon>Shouchella</taxon>
    </lineage>
</organism>
<reference evidence="6 7" key="1">
    <citation type="submission" date="2017-07" db="EMBL/GenBank/DDBJ databases">
        <title>Isolation and whole genome analysis of endospore-forming bacteria from heroin.</title>
        <authorList>
            <person name="Kalinowski J."/>
            <person name="Ahrens B."/>
            <person name="Al-Dilaimi A."/>
            <person name="Winkler A."/>
            <person name="Wibberg D."/>
            <person name="Schleenbecker U."/>
            <person name="Ruckert C."/>
            <person name="Wolfel R."/>
            <person name="Grass G."/>
        </authorList>
    </citation>
    <scope>NUCLEOTIDE SEQUENCE [LARGE SCALE GENOMIC DNA]</scope>
    <source>
        <strain evidence="6 7">7539</strain>
    </source>
</reference>
<dbReference type="InterPro" id="IPR004659">
    <property type="entry name" value="RNase_E/G"/>
</dbReference>
<accession>A0A268P156</accession>
<dbReference type="AlphaFoldDB" id="A0A268P156"/>
<evidence type="ECO:0000313" key="6">
    <source>
        <dbReference type="EMBL" id="PAE89484.1"/>
    </source>
</evidence>
<keyword evidence="5" id="KW-0694">RNA-binding</keyword>
<evidence type="ECO:0000256" key="2">
    <source>
        <dbReference type="ARBA" id="ARBA00022723"/>
    </source>
</evidence>
<evidence type="ECO:0000256" key="1">
    <source>
        <dbReference type="ARBA" id="ARBA00001946"/>
    </source>
</evidence>
<comment type="caution">
    <text evidence="6">The sequence shown here is derived from an EMBL/GenBank/DDBJ whole genome shotgun (WGS) entry which is preliminary data.</text>
</comment>
<dbReference type="Gene3D" id="2.40.50.140">
    <property type="entry name" value="Nucleic acid-binding proteins"/>
    <property type="match status" value="1"/>
</dbReference>
<dbReference type="SUPFAM" id="SSF50249">
    <property type="entry name" value="Nucleic acid-binding proteins"/>
    <property type="match status" value="1"/>
</dbReference>
<dbReference type="GO" id="GO:0004540">
    <property type="term" value="F:RNA nuclease activity"/>
    <property type="evidence" value="ECO:0007669"/>
    <property type="project" value="InterPro"/>
</dbReference>
<dbReference type="SMART" id="SM00316">
    <property type="entry name" value="S1"/>
    <property type="match status" value="1"/>
</dbReference>
<dbReference type="PANTHER" id="PTHR30001:SF0">
    <property type="entry name" value="RIBONUCLEASE G"/>
    <property type="match status" value="1"/>
</dbReference>
<dbReference type="GO" id="GO:0005737">
    <property type="term" value="C:cytoplasm"/>
    <property type="evidence" value="ECO:0007669"/>
    <property type="project" value="TreeGrafter"/>
</dbReference>